<accession>A0A1H5FKA9</accession>
<feature type="region of interest" description="Disordered" evidence="1">
    <location>
        <begin position="77"/>
        <end position="110"/>
    </location>
</feature>
<evidence type="ECO:0000313" key="4">
    <source>
        <dbReference type="Proteomes" id="UP000182179"/>
    </source>
</evidence>
<dbReference type="InterPro" id="IPR006026">
    <property type="entry name" value="Peptidase_Metallo"/>
</dbReference>
<name>A0A1H5FKA9_9PSED</name>
<dbReference type="Proteomes" id="UP000182179">
    <property type="component" value="Unassembled WGS sequence"/>
</dbReference>
<sequence length="265" mass="30492">MHLATWSLRIRSRKEKCNDPLRVTTLRIDSRPSFYPLHPHAAQQTRHSSRPSPLQMIFRPLFQPFIRHRFVRPAQQQYNQQNRRWDAPATGNRTASSGYYDATQRSDDPHISKINKQSFDKQRAVEQLTQGTSKWQDWNRNGKTEISYHFKNDRDGSFNETQKQEARRSIQSWSDVANLAFTENGRLAEGRLSFRISNNETAAQGFYPSPNADGGDTVYNPSFVARPVITHEIGHTLGLTHPGHYNGQASEEQRVYAQDSKPIPS</sequence>
<reference evidence="3 4" key="1">
    <citation type="submission" date="2016-10" db="EMBL/GenBank/DDBJ databases">
        <authorList>
            <person name="Varghese N."/>
            <person name="Submissions S."/>
        </authorList>
    </citation>
    <scope>NUCLEOTIDE SEQUENCE [LARGE SCALE GENOMIC DNA]</scope>
    <source>
        <strain evidence="3 4">BS2773</strain>
    </source>
</reference>
<protein>
    <recommendedName>
        <fullName evidence="2">Peptidase metallopeptidase domain-containing protein</fullName>
    </recommendedName>
</protein>
<evidence type="ECO:0000256" key="1">
    <source>
        <dbReference type="SAM" id="MobiDB-lite"/>
    </source>
</evidence>
<dbReference type="SUPFAM" id="SSF55486">
    <property type="entry name" value="Metalloproteases ('zincins'), catalytic domain"/>
    <property type="match status" value="1"/>
</dbReference>
<dbReference type="InterPro" id="IPR024079">
    <property type="entry name" value="MetalloPept_cat_dom_sf"/>
</dbReference>
<feature type="domain" description="Peptidase metallopeptidase" evidence="2">
    <location>
        <begin position="131"/>
        <end position="258"/>
    </location>
</feature>
<dbReference type="Gene3D" id="3.40.390.10">
    <property type="entry name" value="Collagenase (Catalytic Domain)"/>
    <property type="match status" value="1"/>
</dbReference>
<comment type="caution">
    <text evidence="3">The sequence shown here is derived from an EMBL/GenBank/DDBJ whole genome shotgun (WGS) entry which is preliminary data.</text>
</comment>
<dbReference type="SMART" id="SM00235">
    <property type="entry name" value="ZnMc"/>
    <property type="match status" value="1"/>
</dbReference>
<proteinExistence type="predicted"/>
<organism evidence="3 4">
    <name type="scientific">Pseudomonas costantinii</name>
    <dbReference type="NCBI Taxonomy" id="168469"/>
    <lineage>
        <taxon>Bacteria</taxon>
        <taxon>Pseudomonadati</taxon>
        <taxon>Pseudomonadota</taxon>
        <taxon>Gammaproteobacteria</taxon>
        <taxon>Pseudomonadales</taxon>
        <taxon>Pseudomonadaceae</taxon>
        <taxon>Pseudomonas</taxon>
    </lineage>
</organism>
<evidence type="ECO:0000313" key="3">
    <source>
        <dbReference type="EMBL" id="SEE03856.1"/>
    </source>
</evidence>
<keyword evidence="4" id="KW-1185">Reference proteome</keyword>
<evidence type="ECO:0000259" key="2">
    <source>
        <dbReference type="SMART" id="SM00235"/>
    </source>
</evidence>
<gene>
    <name evidence="3" type="ORF">SAMN04515675_3663</name>
</gene>
<dbReference type="EMBL" id="FNTS01000002">
    <property type="protein sequence ID" value="SEE03856.1"/>
    <property type="molecule type" value="Genomic_DNA"/>
</dbReference>